<dbReference type="PROSITE" id="PS50293">
    <property type="entry name" value="TPR_REGION"/>
    <property type="match status" value="1"/>
</dbReference>
<keyword evidence="2" id="KW-0802">TPR repeat</keyword>
<gene>
    <name evidence="3" type="ORF">S12H4_28208</name>
</gene>
<dbReference type="EMBL" id="BARW01016165">
    <property type="protein sequence ID" value="GAJ02148.1"/>
    <property type="molecule type" value="Genomic_DNA"/>
</dbReference>
<dbReference type="PROSITE" id="PS50005">
    <property type="entry name" value="TPR"/>
    <property type="match status" value="3"/>
</dbReference>
<accession>X1T9Y8</accession>
<evidence type="ECO:0000313" key="3">
    <source>
        <dbReference type="EMBL" id="GAJ02148.1"/>
    </source>
</evidence>
<dbReference type="PANTHER" id="PTHR44858">
    <property type="entry name" value="TETRATRICOPEPTIDE REPEAT PROTEIN 6"/>
    <property type="match status" value="1"/>
</dbReference>
<dbReference type="AlphaFoldDB" id="X1T9Y8"/>
<keyword evidence="1" id="KW-0677">Repeat</keyword>
<dbReference type="SMART" id="SM00028">
    <property type="entry name" value="TPR"/>
    <property type="match status" value="5"/>
</dbReference>
<dbReference type="InterPro" id="IPR019734">
    <property type="entry name" value="TPR_rpt"/>
</dbReference>
<evidence type="ECO:0000256" key="1">
    <source>
        <dbReference type="ARBA" id="ARBA00022737"/>
    </source>
</evidence>
<reference evidence="3" key="1">
    <citation type="journal article" date="2014" name="Front. Microbiol.">
        <title>High frequency of phylogenetically diverse reductive dehalogenase-homologous genes in deep subseafloor sedimentary metagenomes.</title>
        <authorList>
            <person name="Kawai M."/>
            <person name="Futagami T."/>
            <person name="Toyoda A."/>
            <person name="Takaki Y."/>
            <person name="Nishi S."/>
            <person name="Hori S."/>
            <person name="Arai W."/>
            <person name="Tsubouchi T."/>
            <person name="Morono Y."/>
            <person name="Uchiyama I."/>
            <person name="Ito T."/>
            <person name="Fujiyama A."/>
            <person name="Inagaki F."/>
            <person name="Takami H."/>
        </authorList>
    </citation>
    <scope>NUCLEOTIDE SEQUENCE</scope>
    <source>
        <strain evidence="3">Expedition CK06-06</strain>
    </source>
</reference>
<dbReference type="InterPro" id="IPR050498">
    <property type="entry name" value="Ycf3"/>
</dbReference>
<dbReference type="PANTHER" id="PTHR44858:SF1">
    <property type="entry name" value="UDP-N-ACETYLGLUCOSAMINE--PEPTIDE N-ACETYLGLUCOSAMINYLTRANSFERASE SPINDLY-RELATED"/>
    <property type="match status" value="1"/>
</dbReference>
<proteinExistence type="predicted"/>
<dbReference type="Gene3D" id="1.25.40.10">
    <property type="entry name" value="Tetratricopeptide repeat domain"/>
    <property type="match status" value="2"/>
</dbReference>
<feature type="non-terminal residue" evidence="3">
    <location>
        <position position="1"/>
    </location>
</feature>
<dbReference type="Pfam" id="PF13432">
    <property type="entry name" value="TPR_16"/>
    <property type="match status" value="2"/>
</dbReference>
<dbReference type="InterPro" id="IPR011990">
    <property type="entry name" value="TPR-like_helical_dom_sf"/>
</dbReference>
<evidence type="ECO:0000256" key="2">
    <source>
        <dbReference type="ARBA" id="ARBA00022803"/>
    </source>
</evidence>
<protein>
    <submittedName>
        <fullName evidence="3">Uncharacterized protein</fullName>
    </submittedName>
</protein>
<name>X1T9Y8_9ZZZZ</name>
<sequence length="285" mass="32968">NDHDQAIEEFTKSVQVNSDTIETYVALGNLYRSKGDIDRAIRIRQTIILRPNIDDQIKLRALFDLGVDYRKAGFLNRALKTFLKVTQKTPSDVKALENIERIYEELKDWDNAYRTRQKLAVITKGDYRHILAHHLVEMGKVAQEKGELNSAKSLFNKAISTHRECVDAYLHLGDLYFKKKDYKRGISTWKKAVEAAPQFSFLPYRRLEGAYAKMKDLKPIGDFLKECAQSNGDAFTHLALARYLYNENDIDDALDQINIALELAPSFWEARKFRGEILLADYREK</sequence>
<dbReference type="SUPFAM" id="SSF48452">
    <property type="entry name" value="TPR-like"/>
    <property type="match status" value="2"/>
</dbReference>
<comment type="caution">
    <text evidence="3">The sequence shown here is derived from an EMBL/GenBank/DDBJ whole genome shotgun (WGS) entry which is preliminary data.</text>
</comment>
<feature type="non-terminal residue" evidence="3">
    <location>
        <position position="285"/>
    </location>
</feature>
<organism evidence="3">
    <name type="scientific">marine sediment metagenome</name>
    <dbReference type="NCBI Taxonomy" id="412755"/>
    <lineage>
        <taxon>unclassified sequences</taxon>
        <taxon>metagenomes</taxon>
        <taxon>ecological metagenomes</taxon>
    </lineage>
</organism>
<dbReference type="Pfam" id="PF13176">
    <property type="entry name" value="TPR_7"/>
    <property type="match status" value="2"/>
</dbReference>